<proteinExistence type="predicted"/>
<organism evidence="3 4">
    <name type="scientific">Zalerion maritima</name>
    <dbReference type="NCBI Taxonomy" id="339359"/>
    <lineage>
        <taxon>Eukaryota</taxon>
        <taxon>Fungi</taxon>
        <taxon>Dikarya</taxon>
        <taxon>Ascomycota</taxon>
        <taxon>Pezizomycotina</taxon>
        <taxon>Sordariomycetes</taxon>
        <taxon>Lulworthiomycetidae</taxon>
        <taxon>Lulworthiales</taxon>
        <taxon>Lulworthiaceae</taxon>
        <taxon>Zalerion</taxon>
    </lineage>
</organism>
<keyword evidence="2" id="KW-0812">Transmembrane</keyword>
<feature type="transmembrane region" description="Helical" evidence="2">
    <location>
        <begin position="182"/>
        <end position="206"/>
    </location>
</feature>
<feature type="compositionally biased region" description="Polar residues" evidence="1">
    <location>
        <begin position="298"/>
        <end position="308"/>
    </location>
</feature>
<accession>A0AAD5RG19</accession>
<keyword evidence="4" id="KW-1185">Reference proteome</keyword>
<evidence type="ECO:0000256" key="1">
    <source>
        <dbReference type="SAM" id="MobiDB-lite"/>
    </source>
</evidence>
<evidence type="ECO:0000313" key="3">
    <source>
        <dbReference type="EMBL" id="KAJ2891701.1"/>
    </source>
</evidence>
<feature type="region of interest" description="Disordered" evidence="1">
    <location>
        <begin position="286"/>
        <end position="314"/>
    </location>
</feature>
<gene>
    <name evidence="3" type="ORF">MKZ38_000063</name>
</gene>
<keyword evidence="2" id="KW-0472">Membrane</keyword>
<dbReference type="AlphaFoldDB" id="A0AAD5RG19"/>
<feature type="region of interest" description="Disordered" evidence="1">
    <location>
        <begin position="39"/>
        <end position="61"/>
    </location>
</feature>
<dbReference type="EMBL" id="JAKWBI020001012">
    <property type="protein sequence ID" value="KAJ2891701.1"/>
    <property type="molecule type" value="Genomic_DNA"/>
</dbReference>
<reference evidence="3" key="1">
    <citation type="submission" date="2022-07" db="EMBL/GenBank/DDBJ databases">
        <title>Draft genome sequence of Zalerion maritima ATCC 34329, a (micro)plastics degrading marine fungus.</title>
        <authorList>
            <person name="Paco A."/>
            <person name="Goncalves M.F.M."/>
            <person name="Rocha-Santos T.A.P."/>
            <person name="Alves A."/>
        </authorList>
    </citation>
    <scope>NUCLEOTIDE SEQUENCE</scope>
    <source>
        <strain evidence="3">ATCC 34329</strain>
    </source>
</reference>
<name>A0AAD5RG19_9PEZI</name>
<feature type="compositionally biased region" description="Polar residues" evidence="1">
    <location>
        <begin position="39"/>
        <end position="49"/>
    </location>
</feature>
<protein>
    <submittedName>
        <fullName evidence="3">Uncharacterized protein</fullName>
    </submittedName>
</protein>
<comment type="caution">
    <text evidence="3">The sequence shown here is derived from an EMBL/GenBank/DDBJ whole genome shotgun (WGS) entry which is preliminary data.</text>
</comment>
<evidence type="ECO:0000313" key="4">
    <source>
        <dbReference type="Proteomes" id="UP001201980"/>
    </source>
</evidence>
<evidence type="ECO:0000256" key="2">
    <source>
        <dbReference type="SAM" id="Phobius"/>
    </source>
</evidence>
<feature type="transmembrane region" description="Helical" evidence="2">
    <location>
        <begin position="250"/>
        <end position="277"/>
    </location>
</feature>
<feature type="transmembrane region" description="Helical" evidence="2">
    <location>
        <begin position="125"/>
        <end position="145"/>
    </location>
</feature>
<feature type="transmembrane region" description="Helical" evidence="2">
    <location>
        <begin position="157"/>
        <end position="176"/>
    </location>
</feature>
<dbReference type="Proteomes" id="UP001201980">
    <property type="component" value="Unassembled WGS sequence"/>
</dbReference>
<keyword evidence="2" id="KW-1133">Transmembrane helix</keyword>
<sequence>MLMFEHSNNKPLPPLPINYSYHSNGSAVQLSSEERVEMTTSNNDLQNGSPRMMTGPNRSDDTILDVRSPPGLDEPIPLRFRFPHPRDRHKLAKQAAAESKKDRNPFLRALPSPPSWCKVQGSKPAFLLFCSLYTAVMSLHLIMHALRTLAYEDGVRYKYVIGLYVGAIALVGLGLYPVTLLAVIAMVTGGLWIVATRAGVVLEIYLHVEKFWPKKDFRGVLKSMWEDGTGDNIGDEAGKRINEIEFQRGWFAYGVVFFSLLTLLAFLAELCGLSMWIGSMLDETDGKKQKQPQQSSQTEGNGDPNQLFNVDLSG</sequence>